<dbReference type="InterPro" id="IPR013216">
    <property type="entry name" value="Methyltransf_11"/>
</dbReference>
<dbReference type="InterPro" id="IPR050447">
    <property type="entry name" value="Erg6_SMT_methyltransf"/>
</dbReference>
<dbReference type="InterPro" id="IPR029063">
    <property type="entry name" value="SAM-dependent_MTases_sf"/>
</dbReference>
<keyword evidence="3" id="KW-1133">Transmembrane helix</keyword>
<name>A0A2J5HL75_9EURO</name>
<dbReference type="CDD" id="cd02440">
    <property type="entry name" value="AdoMet_MTases"/>
    <property type="match status" value="1"/>
</dbReference>
<dbReference type="GO" id="GO:0003838">
    <property type="term" value="F:sterol 24-C-methyltransferase activity"/>
    <property type="evidence" value="ECO:0007669"/>
    <property type="project" value="TreeGrafter"/>
</dbReference>
<reference evidence="6" key="1">
    <citation type="submission" date="2017-12" db="EMBL/GenBank/DDBJ databases">
        <authorList>
            <consortium name="DOE Joint Genome Institute"/>
            <person name="Mondo S.J."/>
            <person name="Kjaerbolling I."/>
            <person name="Vesth T.C."/>
            <person name="Frisvad J.C."/>
            <person name="Nybo J.L."/>
            <person name="Theobald S."/>
            <person name="Kuo A."/>
            <person name="Bowyer P."/>
            <person name="Matsuda Y."/>
            <person name="Lyhne E.K."/>
            <person name="Kogle M.E."/>
            <person name="Clum A."/>
            <person name="Lipzen A."/>
            <person name="Salamov A."/>
            <person name="Ngan C.Y."/>
            <person name="Daum C."/>
            <person name="Chiniquy J."/>
            <person name="Barry K."/>
            <person name="LaButti K."/>
            <person name="Haridas S."/>
            <person name="Simmons B.A."/>
            <person name="Magnuson J.K."/>
            <person name="Mortensen U.H."/>
            <person name="Larsen T.O."/>
            <person name="Grigoriev I.V."/>
            <person name="Baker S.E."/>
            <person name="Andersen M.R."/>
            <person name="Nordberg H.P."/>
            <person name="Cantor M.N."/>
            <person name="Hua S.X."/>
        </authorList>
    </citation>
    <scope>NUCLEOTIDE SEQUENCE [LARGE SCALE GENOMIC DNA]</scope>
    <source>
        <strain evidence="6">IBT 19404</strain>
    </source>
</reference>
<feature type="domain" description="Methyltransferase type 11" evidence="4">
    <location>
        <begin position="63"/>
        <end position="176"/>
    </location>
</feature>
<protein>
    <submittedName>
        <fullName evidence="5">S-adenosyl-L-methionine-dependent methyltransferase</fullName>
    </submittedName>
</protein>
<dbReference type="Proteomes" id="UP000235023">
    <property type="component" value="Unassembled WGS sequence"/>
</dbReference>
<gene>
    <name evidence="5" type="ORF">BDW42DRAFT_196245</name>
</gene>
<dbReference type="SUPFAM" id="SSF53335">
    <property type="entry name" value="S-adenosyl-L-methionine-dependent methyltransferases"/>
    <property type="match status" value="1"/>
</dbReference>
<keyword evidence="5" id="KW-0489">Methyltransferase</keyword>
<dbReference type="Pfam" id="PF08241">
    <property type="entry name" value="Methyltransf_11"/>
    <property type="match status" value="1"/>
</dbReference>
<dbReference type="Gene3D" id="3.40.50.150">
    <property type="entry name" value="Vaccinia Virus protein VP39"/>
    <property type="match status" value="1"/>
</dbReference>
<keyword evidence="1 5" id="KW-0808">Transferase</keyword>
<dbReference type="AlphaFoldDB" id="A0A2J5HL75"/>
<dbReference type="PANTHER" id="PTHR44068">
    <property type="entry name" value="ZGC:194242"/>
    <property type="match status" value="1"/>
</dbReference>
<dbReference type="GO" id="GO:0032259">
    <property type="term" value="P:methylation"/>
    <property type="evidence" value="ECO:0007669"/>
    <property type="project" value="UniProtKB-KW"/>
</dbReference>
<keyword evidence="3" id="KW-0812">Transmembrane</keyword>
<comment type="similarity">
    <text evidence="2">Belongs to the class I-like SAM-binding methyltransferase superfamily. Erg6/SMT family.</text>
</comment>
<evidence type="ECO:0000313" key="5">
    <source>
        <dbReference type="EMBL" id="PLN77934.1"/>
    </source>
</evidence>
<organism evidence="5 6">
    <name type="scientific">Aspergillus taichungensis</name>
    <dbReference type="NCBI Taxonomy" id="482145"/>
    <lineage>
        <taxon>Eukaryota</taxon>
        <taxon>Fungi</taxon>
        <taxon>Dikarya</taxon>
        <taxon>Ascomycota</taxon>
        <taxon>Pezizomycotina</taxon>
        <taxon>Eurotiomycetes</taxon>
        <taxon>Eurotiomycetidae</taxon>
        <taxon>Eurotiales</taxon>
        <taxon>Aspergillaceae</taxon>
        <taxon>Aspergillus</taxon>
        <taxon>Aspergillus subgen. Circumdati</taxon>
    </lineage>
</organism>
<evidence type="ECO:0000256" key="2">
    <source>
        <dbReference type="ARBA" id="ARBA00038188"/>
    </source>
</evidence>
<dbReference type="EMBL" id="KZ559586">
    <property type="protein sequence ID" value="PLN77934.1"/>
    <property type="molecule type" value="Genomic_DNA"/>
</dbReference>
<feature type="transmembrane region" description="Helical" evidence="3">
    <location>
        <begin position="250"/>
        <end position="275"/>
    </location>
</feature>
<dbReference type="GO" id="GO:0006696">
    <property type="term" value="P:ergosterol biosynthetic process"/>
    <property type="evidence" value="ECO:0007669"/>
    <property type="project" value="TreeGrafter"/>
</dbReference>
<keyword evidence="3" id="KW-0472">Membrane</keyword>
<dbReference type="GO" id="GO:0005783">
    <property type="term" value="C:endoplasmic reticulum"/>
    <property type="evidence" value="ECO:0007669"/>
    <property type="project" value="TreeGrafter"/>
</dbReference>
<evidence type="ECO:0000256" key="3">
    <source>
        <dbReference type="SAM" id="Phobius"/>
    </source>
</evidence>
<evidence type="ECO:0000256" key="1">
    <source>
        <dbReference type="ARBA" id="ARBA00022679"/>
    </source>
</evidence>
<sequence>MDIKRYYSAIETRVGNWLLFGGRAHLGYYPRDTWWPFPTYQSLVAMENQIALSLRLARGSRVLDAGCGDGQVALHLAQRGGLRVHAIDVLPQQVQRARQNVAAAVSRGHATARSYKPLEAPVGMVTVHTDDYHHLTTVTADSMDGIYTIETLVHASDLPTVLAELYRVLRPGGRIALYEYDHWRDQRAAQAAGAGDGSPAMDDKVRQYGAFARADGDAGNGGWDGLAQAVAQAGFVDVQERDISAHIRPLLRWLVFFLSLPCLIVVALGVESYFINTVAVVVNYRRGWKYVAVTAQKPDGKMGNNPR</sequence>
<dbReference type="PANTHER" id="PTHR44068:SF1">
    <property type="entry name" value="HYPOTHETICAL LOC100005854"/>
    <property type="match status" value="1"/>
</dbReference>
<evidence type="ECO:0000259" key="4">
    <source>
        <dbReference type="Pfam" id="PF08241"/>
    </source>
</evidence>
<dbReference type="OrthoDB" id="540004at2759"/>
<accession>A0A2J5HL75</accession>
<keyword evidence="6" id="KW-1185">Reference proteome</keyword>
<proteinExistence type="inferred from homology"/>
<evidence type="ECO:0000313" key="6">
    <source>
        <dbReference type="Proteomes" id="UP000235023"/>
    </source>
</evidence>